<dbReference type="GO" id="GO:0005886">
    <property type="term" value="C:plasma membrane"/>
    <property type="evidence" value="ECO:0007669"/>
    <property type="project" value="UniProtKB-SubCell"/>
</dbReference>
<evidence type="ECO:0000256" key="5">
    <source>
        <dbReference type="ARBA" id="ARBA00022989"/>
    </source>
</evidence>
<dbReference type="OrthoDB" id="145388at2"/>
<dbReference type="PANTHER" id="PTHR23513">
    <property type="entry name" value="INTEGRAL MEMBRANE EFFLUX PROTEIN-RELATED"/>
    <property type="match status" value="1"/>
</dbReference>
<feature type="transmembrane region" description="Helical" evidence="7">
    <location>
        <begin position="386"/>
        <end position="404"/>
    </location>
</feature>
<dbReference type="InterPro" id="IPR036259">
    <property type="entry name" value="MFS_trans_sf"/>
</dbReference>
<evidence type="ECO:0000313" key="10">
    <source>
        <dbReference type="Proteomes" id="UP000323856"/>
    </source>
</evidence>
<evidence type="ECO:0000259" key="8">
    <source>
        <dbReference type="PROSITE" id="PS50850"/>
    </source>
</evidence>
<dbReference type="Proteomes" id="UP000323856">
    <property type="component" value="Unassembled WGS sequence"/>
</dbReference>
<proteinExistence type="predicted"/>
<feature type="transmembrane region" description="Helical" evidence="7">
    <location>
        <begin position="502"/>
        <end position="521"/>
    </location>
</feature>
<feature type="transmembrane region" description="Helical" evidence="7">
    <location>
        <begin position="477"/>
        <end position="496"/>
    </location>
</feature>
<feature type="transmembrane region" description="Helical" evidence="7">
    <location>
        <begin position="217"/>
        <end position="240"/>
    </location>
</feature>
<evidence type="ECO:0000256" key="4">
    <source>
        <dbReference type="ARBA" id="ARBA00022692"/>
    </source>
</evidence>
<evidence type="ECO:0000256" key="1">
    <source>
        <dbReference type="ARBA" id="ARBA00004651"/>
    </source>
</evidence>
<dbReference type="GO" id="GO:0022857">
    <property type="term" value="F:transmembrane transporter activity"/>
    <property type="evidence" value="ECO:0007669"/>
    <property type="project" value="InterPro"/>
</dbReference>
<evidence type="ECO:0000256" key="2">
    <source>
        <dbReference type="ARBA" id="ARBA00022448"/>
    </source>
</evidence>
<sequence length="541" mass="58075">MACLNSSWQRSNRWAGSRPPWCWTALPRRSNWPAGQRPGGKSVPSVRELRVRCRNGIPSDIASFAVSGGAAFPQGTDSTARAHNVFGRHPGLPPSSGWARYHDRWRPHRDDRSHGDGRLSRTLWHVNTKRPHNKLPVPFRWLWAGASVSNLGDGMLLAAGPLLVTTITRDPLAVALALFAQQVPWVLFGLLAGAVVDRVNRRKLMILVNFLRMLVMAALAVVIFSGALGLPVLYGALFLLGTAETFADNASTSLIPALVPSSQLGLANSRLFGTITVSNQLAGPPLGALLFAMSHALPYAGFAVLLTLAVVLYSKVAVPLPAPGSTGPADTSMLLEVREGLGWMRRHFAVRTLAILITSFNITFGATFAMLVLYATGQLGLGDVGYGLLISASAVGGIIGSILFPWLERKFSYASLLRTGLVLETLTHVVLILTHQAWLAMGVLFLFGVHTLVWSSVSSTVRQRAVPERLRGRVNSVYMLGGVGGIAAGALLGGVLGQLFDYRAPFWFGFVGSFIVLLLVWKPMTHIAMAGSTGDEGRPGA</sequence>
<feature type="domain" description="Major facilitator superfamily (MFS) profile" evidence="8">
    <location>
        <begin position="347"/>
        <end position="541"/>
    </location>
</feature>
<evidence type="ECO:0000256" key="3">
    <source>
        <dbReference type="ARBA" id="ARBA00022475"/>
    </source>
</evidence>
<comment type="subcellular location">
    <subcellularLocation>
        <location evidence="1">Cell membrane</location>
        <topology evidence="1">Multi-pass membrane protein</topology>
    </subcellularLocation>
</comment>
<keyword evidence="4 7" id="KW-0812">Transmembrane</keyword>
<gene>
    <name evidence="9" type="ORF">FQ154_19620</name>
</gene>
<dbReference type="PANTHER" id="PTHR23513:SF6">
    <property type="entry name" value="MAJOR FACILITATOR SUPERFAMILY ASSOCIATED DOMAIN-CONTAINING PROTEIN"/>
    <property type="match status" value="1"/>
</dbReference>
<dbReference type="CDD" id="cd06173">
    <property type="entry name" value="MFS_MefA_like"/>
    <property type="match status" value="1"/>
</dbReference>
<feature type="transmembrane region" description="Helical" evidence="7">
    <location>
        <begin position="411"/>
        <end position="431"/>
    </location>
</feature>
<dbReference type="Pfam" id="PF05977">
    <property type="entry name" value="MFS_3"/>
    <property type="match status" value="1"/>
</dbReference>
<feature type="transmembrane region" description="Helical" evidence="7">
    <location>
        <begin position="288"/>
        <end position="313"/>
    </location>
</feature>
<evidence type="ECO:0000313" key="9">
    <source>
        <dbReference type="EMBL" id="KAA0973158.1"/>
    </source>
</evidence>
<keyword evidence="2" id="KW-0813">Transport</keyword>
<feature type="transmembrane region" description="Helical" evidence="7">
    <location>
        <begin position="437"/>
        <end position="457"/>
    </location>
</feature>
<feature type="transmembrane region" description="Helical" evidence="7">
    <location>
        <begin position="172"/>
        <end position="196"/>
    </location>
</feature>
<reference evidence="9 10" key="1">
    <citation type="submission" date="2019-07" db="EMBL/GenBank/DDBJ databases">
        <title>Analysis of the biochemical properties, biological activity and biotechnological potential of siderophores and biosurfactants produced by Antarctic psychrotolerant bacteria.</title>
        <authorList>
            <person name="Styczynski M."/>
            <person name="Krucon T."/>
            <person name="Decewicz P."/>
            <person name="Dziewit L."/>
        </authorList>
    </citation>
    <scope>NUCLEOTIDE SEQUENCE [LARGE SCALE GENOMIC DNA]</scope>
    <source>
        <strain evidence="9 10">ANT_H27</strain>
    </source>
</reference>
<keyword evidence="5 7" id="KW-1133">Transmembrane helix</keyword>
<dbReference type="AlphaFoldDB" id="A0A5B0E3D9"/>
<feature type="transmembrane region" description="Helical" evidence="7">
    <location>
        <begin position="139"/>
        <end position="160"/>
    </location>
</feature>
<name>A0A5B0E3D9_9MICC</name>
<evidence type="ECO:0000256" key="6">
    <source>
        <dbReference type="ARBA" id="ARBA00023136"/>
    </source>
</evidence>
<feature type="transmembrane region" description="Helical" evidence="7">
    <location>
        <begin position="353"/>
        <end position="374"/>
    </location>
</feature>
<evidence type="ECO:0000256" key="7">
    <source>
        <dbReference type="SAM" id="Phobius"/>
    </source>
</evidence>
<dbReference type="EMBL" id="VOBL01000035">
    <property type="protein sequence ID" value="KAA0973158.1"/>
    <property type="molecule type" value="Genomic_DNA"/>
</dbReference>
<dbReference type="SUPFAM" id="SSF103473">
    <property type="entry name" value="MFS general substrate transporter"/>
    <property type="match status" value="1"/>
</dbReference>
<dbReference type="InterPro" id="IPR010290">
    <property type="entry name" value="TM_effector"/>
</dbReference>
<dbReference type="Gene3D" id="1.20.1250.20">
    <property type="entry name" value="MFS general substrate transporter like domains"/>
    <property type="match status" value="1"/>
</dbReference>
<dbReference type="InterPro" id="IPR020846">
    <property type="entry name" value="MFS_dom"/>
</dbReference>
<organism evidence="9 10">
    <name type="scientific">Paeniglutamicibacter gangotriensis</name>
    <dbReference type="NCBI Taxonomy" id="254787"/>
    <lineage>
        <taxon>Bacteria</taxon>
        <taxon>Bacillati</taxon>
        <taxon>Actinomycetota</taxon>
        <taxon>Actinomycetes</taxon>
        <taxon>Micrococcales</taxon>
        <taxon>Micrococcaceae</taxon>
        <taxon>Paeniglutamicibacter</taxon>
    </lineage>
</organism>
<keyword evidence="3" id="KW-1003">Cell membrane</keyword>
<protein>
    <submittedName>
        <fullName evidence="9">MFS transporter</fullName>
    </submittedName>
</protein>
<comment type="caution">
    <text evidence="9">The sequence shown here is derived from an EMBL/GenBank/DDBJ whole genome shotgun (WGS) entry which is preliminary data.</text>
</comment>
<dbReference type="PROSITE" id="PS50850">
    <property type="entry name" value="MFS"/>
    <property type="match status" value="1"/>
</dbReference>
<accession>A0A5B0E3D9</accession>
<keyword evidence="6 7" id="KW-0472">Membrane</keyword>